<dbReference type="FunCoup" id="A0A286UPL1">
    <property type="interactions" value="74"/>
</dbReference>
<dbReference type="Pfam" id="PF00860">
    <property type="entry name" value="Xan_ur_permease"/>
    <property type="match status" value="1"/>
</dbReference>
<keyword evidence="5 7" id="KW-1133">Transmembrane helix</keyword>
<feature type="transmembrane region" description="Helical" evidence="7">
    <location>
        <begin position="227"/>
        <end position="246"/>
    </location>
</feature>
<evidence type="ECO:0000256" key="7">
    <source>
        <dbReference type="SAM" id="Phobius"/>
    </source>
</evidence>
<evidence type="ECO:0000313" key="8">
    <source>
        <dbReference type="EMBL" id="PAV21454.1"/>
    </source>
</evidence>
<dbReference type="GO" id="GO:0005886">
    <property type="term" value="C:plasma membrane"/>
    <property type="evidence" value="ECO:0007669"/>
    <property type="project" value="TreeGrafter"/>
</dbReference>
<evidence type="ECO:0000256" key="3">
    <source>
        <dbReference type="ARBA" id="ARBA00022448"/>
    </source>
</evidence>
<feature type="transmembrane region" description="Helical" evidence="7">
    <location>
        <begin position="119"/>
        <end position="136"/>
    </location>
</feature>
<keyword evidence="6 7" id="KW-0472">Membrane</keyword>
<evidence type="ECO:0000313" key="9">
    <source>
        <dbReference type="Proteomes" id="UP000217199"/>
    </source>
</evidence>
<dbReference type="PROSITE" id="PS01116">
    <property type="entry name" value="XANTH_URACIL_PERMASE"/>
    <property type="match status" value="1"/>
</dbReference>
<dbReference type="AlphaFoldDB" id="A0A286UPL1"/>
<feature type="transmembrane region" description="Helical" evidence="7">
    <location>
        <begin position="148"/>
        <end position="171"/>
    </location>
</feature>
<keyword evidence="9" id="KW-1185">Reference proteome</keyword>
<feature type="transmembrane region" description="Helical" evidence="7">
    <location>
        <begin position="538"/>
        <end position="561"/>
    </location>
</feature>
<feature type="transmembrane region" description="Helical" evidence="7">
    <location>
        <begin position="288"/>
        <end position="306"/>
    </location>
</feature>
<reference evidence="8 9" key="1">
    <citation type="journal article" date="2017" name="Mol. Ecol.">
        <title>Comparative and population genomic landscape of Phellinus noxius: A hypervariable fungus causing root rot in trees.</title>
        <authorList>
            <person name="Chung C.L."/>
            <person name="Lee T.J."/>
            <person name="Akiba M."/>
            <person name="Lee H.H."/>
            <person name="Kuo T.H."/>
            <person name="Liu D."/>
            <person name="Ke H.M."/>
            <person name="Yokoi T."/>
            <person name="Roa M.B."/>
            <person name="Lu M.J."/>
            <person name="Chang Y.Y."/>
            <person name="Ann P.J."/>
            <person name="Tsai J.N."/>
            <person name="Chen C.Y."/>
            <person name="Tzean S.S."/>
            <person name="Ota Y."/>
            <person name="Hattori T."/>
            <person name="Sahashi N."/>
            <person name="Liou R.F."/>
            <person name="Kikuchi T."/>
            <person name="Tsai I.J."/>
        </authorList>
    </citation>
    <scope>NUCLEOTIDE SEQUENCE [LARGE SCALE GENOMIC DNA]</scope>
    <source>
        <strain evidence="8 9">FFPRI411160</strain>
    </source>
</reference>
<evidence type="ECO:0000256" key="2">
    <source>
        <dbReference type="ARBA" id="ARBA00008821"/>
    </source>
</evidence>
<dbReference type="OrthoDB" id="1641903at2759"/>
<dbReference type="Proteomes" id="UP000217199">
    <property type="component" value="Unassembled WGS sequence"/>
</dbReference>
<dbReference type="GO" id="GO:0000324">
    <property type="term" value="C:fungal-type vacuole"/>
    <property type="evidence" value="ECO:0007669"/>
    <property type="project" value="TreeGrafter"/>
</dbReference>
<name>A0A286UPL1_9AGAM</name>
<feature type="transmembrane region" description="Helical" evidence="7">
    <location>
        <begin position="443"/>
        <end position="462"/>
    </location>
</feature>
<dbReference type="NCBIfam" id="TIGR00801">
    <property type="entry name" value="ncs2"/>
    <property type="match status" value="1"/>
</dbReference>
<dbReference type="PANTHER" id="PTHR42810:SF2">
    <property type="entry name" value="PURINE PERMEASE C1399.01C-RELATED"/>
    <property type="match status" value="1"/>
</dbReference>
<feature type="transmembrane region" description="Helical" evidence="7">
    <location>
        <begin position="313"/>
        <end position="332"/>
    </location>
</feature>
<dbReference type="InParanoid" id="A0A286UPL1"/>
<dbReference type="InterPro" id="IPR006043">
    <property type="entry name" value="NCS2"/>
</dbReference>
<organism evidence="8 9">
    <name type="scientific">Pyrrhoderma noxium</name>
    <dbReference type="NCBI Taxonomy" id="2282107"/>
    <lineage>
        <taxon>Eukaryota</taxon>
        <taxon>Fungi</taxon>
        <taxon>Dikarya</taxon>
        <taxon>Basidiomycota</taxon>
        <taxon>Agaricomycotina</taxon>
        <taxon>Agaricomycetes</taxon>
        <taxon>Hymenochaetales</taxon>
        <taxon>Hymenochaetaceae</taxon>
        <taxon>Pyrrhoderma</taxon>
    </lineage>
</organism>
<dbReference type="InterPro" id="IPR006042">
    <property type="entry name" value="Xan_ur_permease"/>
</dbReference>
<dbReference type="EMBL" id="NBII01000003">
    <property type="protein sequence ID" value="PAV21454.1"/>
    <property type="molecule type" value="Genomic_DNA"/>
</dbReference>
<feature type="transmembrane region" description="Helical" evidence="7">
    <location>
        <begin position="74"/>
        <end position="99"/>
    </location>
</feature>
<accession>A0A286UPL1</accession>
<dbReference type="STRING" id="2282107.A0A286UPL1"/>
<dbReference type="GO" id="GO:0042907">
    <property type="term" value="F:xanthine transmembrane transporter activity"/>
    <property type="evidence" value="ECO:0007669"/>
    <property type="project" value="TreeGrafter"/>
</dbReference>
<feature type="transmembrane region" description="Helical" evidence="7">
    <location>
        <begin position="468"/>
        <end position="487"/>
    </location>
</feature>
<evidence type="ECO:0000256" key="5">
    <source>
        <dbReference type="ARBA" id="ARBA00022989"/>
    </source>
</evidence>
<dbReference type="PANTHER" id="PTHR42810">
    <property type="entry name" value="PURINE PERMEASE C1399.01C-RELATED"/>
    <property type="match status" value="1"/>
</dbReference>
<keyword evidence="3" id="KW-0813">Transport</keyword>
<proteinExistence type="inferred from homology"/>
<gene>
    <name evidence="8" type="ORF">PNOK_0408100</name>
</gene>
<keyword evidence="4 7" id="KW-0812">Transmembrane</keyword>
<feature type="transmembrane region" description="Helical" evidence="7">
    <location>
        <begin position="499"/>
        <end position="518"/>
    </location>
</feature>
<evidence type="ECO:0000256" key="4">
    <source>
        <dbReference type="ARBA" id="ARBA00022692"/>
    </source>
</evidence>
<comment type="subcellular location">
    <subcellularLocation>
        <location evidence="1">Membrane</location>
        <topology evidence="1">Multi-pass membrane protein</topology>
    </subcellularLocation>
</comment>
<evidence type="ECO:0000256" key="1">
    <source>
        <dbReference type="ARBA" id="ARBA00004141"/>
    </source>
</evidence>
<evidence type="ECO:0000256" key="6">
    <source>
        <dbReference type="ARBA" id="ARBA00023136"/>
    </source>
</evidence>
<protein>
    <submittedName>
        <fullName evidence="8">Xanthine uracil permease</fullName>
    </submittedName>
</protein>
<comment type="similarity">
    <text evidence="2">Belongs to the nucleobase:cation symporter-2 (NCS2) (TC 2.A.40) family.</text>
</comment>
<sequence>MSDSHSVVKDQPEAIIPLGSERDGQHSSASTIADRVRKYKTKVSTREGWFGDYDYAWLCTPSLPRMKTRRLPPFYALDAELPILLAIACGLQHALAMLAGLITPPIIFASSLNLDSATQAYMVSASLIGCGILSLVQMSRIRLYKNYYLGTGLLTVVGTSFATLSTATSIFDALYNNGTCTSTTAADGTVTRDACPDAYGMLIGTSLICSFLEMFLSFVPVRVLQRIFPPVVTGTVILLIGASLVGDSGIANWGGGSNDCMDRPSSGYFELCPNIAAPRPLPWGSPEFIGLGFLSFVSIILTEIFGSPFLKNISIIVGLAVGCIVAGAAGYIDGSSIKTAPGITFLWVYTFKIRVYAPAILPMLAVYISLAMEAIGDITASAEVSRVEVDGPTFDSRIQGGVLSDGIGGFFSALFTVAPLSVFAQNNGVIAITRCANRTAGRFCCAFLILFGILGKISGVFLAIPNPVLGGVTTFLFGSVMASGARVLAHVRFARRERLILAGALSIGAGDLLAPEIFTHLFDGVDNPSNGLQGLLDAITIVLSTPFLAAGIVAVILNLVLPEETVEELKDDDVEVVDHELGQDTEKKMTIN</sequence>
<feature type="transmembrane region" description="Helical" evidence="7">
    <location>
        <begin position="198"/>
        <end position="220"/>
    </location>
</feature>
<comment type="caution">
    <text evidence="8">The sequence shown here is derived from an EMBL/GenBank/DDBJ whole genome shotgun (WGS) entry which is preliminary data.</text>
</comment>